<dbReference type="EMBL" id="JABBYC010000001">
    <property type="protein sequence ID" value="MBL0884725.1"/>
    <property type="molecule type" value="Genomic_DNA"/>
</dbReference>
<dbReference type="RefSeq" id="WP_201844561.1">
    <property type="nucleotide sequence ID" value="NZ_JABBYC010000001.1"/>
</dbReference>
<proteinExistence type="predicted"/>
<keyword evidence="2" id="KW-0472">Membrane</keyword>
<feature type="region of interest" description="Disordered" evidence="1">
    <location>
        <begin position="1"/>
        <end position="33"/>
    </location>
</feature>
<feature type="region of interest" description="Disordered" evidence="1">
    <location>
        <begin position="84"/>
        <end position="119"/>
    </location>
</feature>
<dbReference type="Proteomes" id="UP000675409">
    <property type="component" value="Unassembled WGS sequence"/>
</dbReference>
<feature type="compositionally biased region" description="Polar residues" evidence="1">
    <location>
        <begin position="91"/>
        <end position="109"/>
    </location>
</feature>
<gene>
    <name evidence="3" type="ORF">HGK34_00260</name>
</gene>
<name>A0ABS1LEL5_9MICO</name>
<evidence type="ECO:0000313" key="4">
    <source>
        <dbReference type="Proteomes" id="UP000675409"/>
    </source>
</evidence>
<reference evidence="3 4" key="1">
    <citation type="journal article" date="2021" name="Arch. Microbiol.">
        <title>Myceligenerans indicum sp. nov., an actinobacterium isolated from mangrove sediment of Sundarbans, India.</title>
        <authorList>
            <person name="Asha K."/>
            <person name="Bhadury P."/>
        </authorList>
    </citation>
    <scope>NUCLEOTIDE SEQUENCE [LARGE SCALE GENOMIC DNA]</scope>
    <source>
        <strain evidence="3 4">I2</strain>
    </source>
</reference>
<keyword evidence="2" id="KW-0812">Transmembrane</keyword>
<evidence type="ECO:0000256" key="2">
    <source>
        <dbReference type="SAM" id="Phobius"/>
    </source>
</evidence>
<feature type="compositionally biased region" description="Basic and acidic residues" evidence="1">
    <location>
        <begin position="1"/>
        <end position="18"/>
    </location>
</feature>
<accession>A0ABS1LEL5</accession>
<keyword evidence="4" id="KW-1185">Reference proteome</keyword>
<keyword evidence="2" id="KW-1133">Transmembrane helix</keyword>
<organism evidence="3 4">
    <name type="scientific">Myceligenerans indicum</name>
    <dbReference type="NCBI Taxonomy" id="2593663"/>
    <lineage>
        <taxon>Bacteria</taxon>
        <taxon>Bacillati</taxon>
        <taxon>Actinomycetota</taxon>
        <taxon>Actinomycetes</taxon>
        <taxon>Micrococcales</taxon>
        <taxon>Promicromonosporaceae</taxon>
        <taxon>Myceligenerans</taxon>
    </lineage>
</organism>
<evidence type="ECO:0000313" key="3">
    <source>
        <dbReference type="EMBL" id="MBL0884725.1"/>
    </source>
</evidence>
<protein>
    <submittedName>
        <fullName evidence="3">Uncharacterized protein</fullName>
    </submittedName>
</protein>
<sequence>MNVHDTDRDTNAGHDGVLRRMRGASGTIAPPPALDGAAMAAAAVRKVRRRRLVTAVGGGVVGVLVLAAGALAVTGDLLAGPRALPGDDGTATASPTPSAEPSVRSSGSATAEPLDPPKGWQTGQFYGLAYAMPRDWGRPTPDGWEPADLSAGDWGTSELLELQRVNGEAVTGSFALRVDAYDPWFSYANEDEDVREHVDIPGAESAELLAGTAPTQDSTGVTDLEWVALKAQQSGGIWYTAWFTFPVGDEPDVMQFGREFAQTVAFTVPTDDIWALARSQGKDLSVHKADQNVPDSWETHSVNGLALAVPPDMAEGSPWEEETAEGLAEEELELSGSSRDSWMEADGVALDVDSYIDVNGRGAVSPLGFDGTLGGETVDIDGAGRVVLFESVSRGFPGGATTLDVELEIWDEELRSFWTVQARFPDTEEGRRTADRLLGSLRLTD</sequence>
<comment type="caution">
    <text evidence="3">The sequence shown here is derived from an EMBL/GenBank/DDBJ whole genome shotgun (WGS) entry which is preliminary data.</text>
</comment>
<feature type="transmembrane region" description="Helical" evidence="2">
    <location>
        <begin position="52"/>
        <end position="73"/>
    </location>
</feature>
<evidence type="ECO:0000256" key="1">
    <source>
        <dbReference type="SAM" id="MobiDB-lite"/>
    </source>
</evidence>